<dbReference type="EMBL" id="BMAV01020829">
    <property type="protein sequence ID" value="GFY74578.1"/>
    <property type="molecule type" value="Genomic_DNA"/>
</dbReference>
<dbReference type="OrthoDB" id="10466585at2759"/>
<gene>
    <name evidence="1" type="ORF">TNIN_409271</name>
</gene>
<protein>
    <submittedName>
        <fullName evidence="1">Uncharacterized protein</fullName>
    </submittedName>
</protein>
<comment type="caution">
    <text evidence="1">The sequence shown here is derived from an EMBL/GenBank/DDBJ whole genome shotgun (WGS) entry which is preliminary data.</text>
</comment>
<sequence>MLRASIDALHKPGFHPMYKVMLNFYREVTMFHLQVVNDNSLTFCADTKCYLTVINFLYQSSVSYTSKSIKRKDNISEDNSDDFVLPKRTSSLTIPQMHYTPVSNRSEDLCK</sequence>
<accession>A0A8X6YPG1</accession>
<evidence type="ECO:0000313" key="1">
    <source>
        <dbReference type="EMBL" id="GFY74578.1"/>
    </source>
</evidence>
<proteinExistence type="predicted"/>
<evidence type="ECO:0000313" key="2">
    <source>
        <dbReference type="Proteomes" id="UP000886998"/>
    </source>
</evidence>
<reference evidence="1" key="1">
    <citation type="submission" date="2020-08" db="EMBL/GenBank/DDBJ databases">
        <title>Multicomponent nature underlies the extraordinary mechanical properties of spider dragline silk.</title>
        <authorList>
            <person name="Kono N."/>
            <person name="Nakamura H."/>
            <person name="Mori M."/>
            <person name="Yoshida Y."/>
            <person name="Ohtoshi R."/>
            <person name="Malay A.D."/>
            <person name="Moran D.A.P."/>
            <person name="Tomita M."/>
            <person name="Numata K."/>
            <person name="Arakawa K."/>
        </authorList>
    </citation>
    <scope>NUCLEOTIDE SEQUENCE</scope>
</reference>
<name>A0A8X6YPG1_9ARAC</name>
<dbReference type="AlphaFoldDB" id="A0A8X6YPG1"/>
<dbReference type="Proteomes" id="UP000886998">
    <property type="component" value="Unassembled WGS sequence"/>
</dbReference>
<keyword evidence="2" id="KW-1185">Reference proteome</keyword>
<organism evidence="1 2">
    <name type="scientific">Trichonephila inaurata madagascariensis</name>
    <dbReference type="NCBI Taxonomy" id="2747483"/>
    <lineage>
        <taxon>Eukaryota</taxon>
        <taxon>Metazoa</taxon>
        <taxon>Ecdysozoa</taxon>
        <taxon>Arthropoda</taxon>
        <taxon>Chelicerata</taxon>
        <taxon>Arachnida</taxon>
        <taxon>Araneae</taxon>
        <taxon>Araneomorphae</taxon>
        <taxon>Entelegynae</taxon>
        <taxon>Araneoidea</taxon>
        <taxon>Nephilidae</taxon>
        <taxon>Trichonephila</taxon>
        <taxon>Trichonephila inaurata</taxon>
    </lineage>
</organism>